<dbReference type="Pfam" id="PF06732">
    <property type="entry name" value="Pescadillo_N"/>
    <property type="match status" value="2"/>
</dbReference>
<proteinExistence type="inferred from homology"/>
<feature type="compositionally biased region" description="Basic and acidic residues" evidence="5">
    <location>
        <begin position="511"/>
        <end position="524"/>
    </location>
</feature>
<dbReference type="GO" id="GO:0043021">
    <property type="term" value="F:ribonucleoprotein complex binding"/>
    <property type="evidence" value="ECO:0007669"/>
    <property type="project" value="UniProtKB-UniRule"/>
</dbReference>
<dbReference type="GO" id="GO:0000466">
    <property type="term" value="P:maturation of 5.8S rRNA from tricistronic rRNA transcript (SSU-rRNA, 5.8S rRNA, LSU-rRNA)"/>
    <property type="evidence" value="ECO:0007669"/>
    <property type="project" value="UniProtKB-UniRule"/>
</dbReference>
<dbReference type="AlphaFoldDB" id="A0A238FB22"/>
<evidence type="ECO:0000256" key="2">
    <source>
        <dbReference type="ARBA" id="ARBA00022552"/>
    </source>
</evidence>
<comment type="subcellular location">
    <subcellularLocation>
        <location evidence="4">Nucleus</location>
        <location evidence="4">Nucleolus</location>
    </subcellularLocation>
    <subcellularLocation>
        <location evidence="4">Nucleus</location>
        <location evidence="4">Nucleoplasm</location>
    </subcellularLocation>
</comment>
<sequence>MARITRAHNGMKKKGEAGAAKNYITRNQAIKKLQCTLSDFRRLCILKGIYPREPKSRKKANKGSTIPASFYYAKDIQYLLHEPVLGKLREHKAFAKKLSRAIGRGEWHLAKNLEESKPVYRLDHIIKERCDTRQAYPTFTDSLRDLDDALCLIVLFASLPATTTIPAAIISNCTQLAAQWQLYVMRTRSLRKVFLSIKGIYFQAEVQGQTVTWLVPYMFTQTVSYLGFAPKGTLWEGWWLRFDLLFSQIPSDLDYRIMLTFLELYQTLLGFVFYKLYTDINLIYPPKLDQVLDEHGAGIGALLLEENGQGLVVVRDDAAQAPESIGTERRKPNAKDVRKQIKQIGLGGNEAQPALEDDEQRASAAASNDASAAQELDVFPSNGAGDEALQPEATSAATSLFEGYFFYLSREVTRPTLEFVIRSLGGQVGWDAVLGAGSPFEENDVRITHHVVDRPVVAGAPPRSHPGKRAYIQPQWVVDCINRRTLLPTDQYAPGQVLPPHLSPFVDEDEVRERDGYVPMEARRIGGINTVDADMDAEQEEEEDEDEDDAEEGEGEDEEMDEDEGADEVATKGKKGKKPAPALLAAAKDPKNAALLHAAELEAESRGVEPAQFEAELASETKKAKKDAAGAGGKVIKAPKKVLRSQEEQLASIMLTGKQKKLYSKMVYSKDRRAEETAKLVARKRELEKKQQKRGIKGSQVGL</sequence>
<evidence type="ECO:0000313" key="8">
    <source>
        <dbReference type="Proteomes" id="UP000198372"/>
    </source>
</evidence>
<dbReference type="GO" id="GO:0030687">
    <property type="term" value="C:preribosome, large subunit precursor"/>
    <property type="evidence" value="ECO:0007669"/>
    <property type="project" value="UniProtKB-UniRule"/>
</dbReference>
<protein>
    <recommendedName>
        <fullName evidence="4">Pescadillo homolog</fullName>
    </recommendedName>
    <alternativeName>
        <fullName evidence="4">Nucleolar protein 7 homolog</fullName>
    </alternativeName>
</protein>
<dbReference type="Gene3D" id="3.40.50.10190">
    <property type="entry name" value="BRCT domain"/>
    <property type="match status" value="1"/>
</dbReference>
<organism evidence="7 8">
    <name type="scientific">Microbotryum intermedium</name>
    <dbReference type="NCBI Taxonomy" id="269621"/>
    <lineage>
        <taxon>Eukaryota</taxon>
        <taxon>Fungi</taxon>
        <taxon>Dikarya</taxon>
        <taxon>Basidiomycota</taxon>
        <taxon>Pucciniomycotina</taxon>
        <taxon>Microbotryomycetes</taxon>
        <taxon>Microbotryales</taxon>
        <taxon>Microbotryaceae</taxon>
        <taxon>Microbotryum</taxon>
    </lineage>
</organism>
<dbReference type="SUPFAM" id="SSF52113">
    <property type="entry name" value="BRCT domain"/>
    <property type="match status" value="1"/>
</dbReference>
<dbReference type="InterPro" id="IPR010613">
    <property type="entry name" value="PES"/>
</dbReference>
<name>A0A238FB22_9BASI</name>
<dbReference type="Proteomes" id="UP000198372">
    <property type="component" value="Unassembled WGS sequence"/>
</dbReference>
<dbReference type="SMART" id="SM00292">
    <property type="entry name" value="BRCT"/>
    <property type="match status" value="1"/>
</dbReference>
<dbReference type="PANTHER" id="PTHR12221">
    <property type="entry name" value="PESCADILLO - RELATED"/>
    <property type="match status" value="1"/>
</dbReference>
<dbReference type="PROSITE" id="PS50172">
    <property type="entry name" value="BRCT"/>
    <property type="match status" value="1"/>
</dbReference>
<dbReference type="GO" id="GO:0000463">
    <property type="term" value="P:maturation of LSU-rRNA from tricistronic rRNA transcript (SSU-rRNA, 5.8S rRNA, LSU-rRNA)"/>
    <property type="evidence" value="ECO:0007669"/>
    <property type="project" value="UniProtKB-UniRule"/>
</dbReference>
<evidence type="ECO:0000259" key="6">
    <source>
        <dbReference type="PROSITE" id="PS50172"/>
    </source>
</evidence>
<keyword evidence="2 4" id="KW-0698">rRNA processing</keyword>
<feature type="region of interest" description="Disordered" evidence="5">
    <location>
        <begin position="508"/>
        <end position="589"/>
    </location>
</feature>
<dbReference type="STRING" id="269621.A0A238FB22"/>
<evidence type="ECO:0000256" key="1">
    <source>
        <dbReference type="ARBA" id="ARBA00022517"/>
    </source>
</evidence>
<dbReference type="EMBL" id="FMSP01000005">
    <property type="protein sequence ID" value="SCV70405.1"/>
    <property type="molecule type" value="Genomic_DNA"/>
</dbReference>
<dbReference type="GO" id="GO:0070545">
    <property type="term" value="C:PeBoW complex"/>
    <property type="evidence" value="ECO:0007669"/>
    <property type="project" value="TreeGrafter"/>
</dbReference>
<evidence type="ECO:0000256" key="3">
    <source>
        <dbReference type="ARBA" id="ARBA00023242"/>
    </source>
</evidence>
<feature type="compositionally biased region" description="Low complexity" evidence="5">
    <location>
        <begin position="579"/>
        <end position="589"/>
    </location>
</feature>
<reference evidence="8" key="1">
    <citation type="submission" date="2016-09" db="EMBL/GenBank/DDBJ databases">
        <authorList>
            <person name="Jeantristanb JTB J.-T."/>
            <person name="Ricardo R."/>
        </authorList>
    </citation>
    <scope>NUCLEOTIDE SEQUENCE [LARGE SCALE GENOMIC DNA]</scope>
</reference>
<gene>
    <name evidence="4" type="primary">NOP7</name>
    <name evidence="7" type="ORF">BQ2448_1799</name>
</gene>
<keyword evidence="3 4" id="KW-0539">Nucleus</keyword>
<dbReference type="OrthoDB" id="10264910at2759"/>
<dbReference type="GO" id="GO:0005654">
    <property type="term" value="C:nucleoplasm"/>
    <property type="evidence" value="ECO:0007669"/>
    <property type="project" value="UniProtKB-SubCell"/>
</dbReference>
<feature type="domain" description="BRCT" evidence="6">
    <location>
        <begin position="396"/>
        <end position="494"/>
    </location>
</feature>
<comment type="subunit">
    <text evidence="4">Component of the NOP7 complex, composed of ERB1, NOP7 and YTM1. Within the NOP7 complex ERB1 appears to interact directly with NOP7 and YTM1. The NOP7 complex also associates with the 66S pre-ribosome.</text>
</comment>
<comment type="function">
    <text evidence="4">Component of the NOP7 complex, which is required for maturation of the 25S and 5.8S ribosomal RNAs and formation of the 60S ribosome.</text>
</comment>
<dbReference type="HAMAP" id="MF_03028">
    <property type="entry name" value="Pescadillo"/>
    <property type="match status" value="1"/>
</dbReference>
<dbReference type="Pfam" id="PF16589">
    <property type="entry name" value="BRCT_2"/>
    <property type="match status" value="1"/>
</dbReference>
<keyword evidence="8" id="KW-1185">Reference proteome</keyword>
<evidence type="ECO:0000256" key="4">
    <source>
        <dbReference type="HAMAP-Rule" id="MF_03028"/>
    </source>
</evidence>
<evidence type="ECO:0000313" key="7">
    <source>
        <dbReference type="EMBL" id="SCV70405.1"/>
    </source>
</evidence>
<dbReference type="InterPro" id="IPR036420">
    <property type="entry name" value="BRCT_dom_sf"/>
</dbReference>
<accession>A0A238FB22</accession>
<dbReference type="InterPro" id="IPR001357">
    <property type="entry name" value="BRCT_dom"/>
</dbReference>
<feature type="region of interest" description="Disordered" evidence="5">
    <location>
        <begin position="348"/>
        <end position="372"/>
    </location>
</feature>
<dbReference type="CDD" id="cd17709">
    <property type="entry name" value="BRCT_pescadillo_like"/>
    <property type="match status" value="1"/>
</dbReference>
<evidence type="ECO:0000256" key="5">
    <source>
        <dbReference type="SAM" id="MobiDB-lite"/>
    </source>
</evidence>
<dbReference type="GO" id="GO:0003723">
    <property type="term" value="F:RNA binding"/>
    <property type="evidence" value="ECO:0007669"/>
    <property type="project" value="TreeGrafter"/>
</dbReference>
<keyword evidence="1 4" id="KW-0690">Ribosome biogenesis</keyword>
<feature type="compositionally biased region" description="Low complexity" evidence="5">
    <location>
        <begin position="362"/>
        <end position="372"/>
    </location>
</feature>
<dbReference type="PANTHER" id="PTHR12221:SF6">
    <property type="entry name" value="PESCADILLO HOMOLOG"/>
    <property type="match status" value="1"/>
</dbReference>
<feature type="compositionally biased region" description="Acidic residues" evidence="5">
    <location>
        <begin position="533"/>
        <end position="567"/>
    </location>
</feature>
<comment type="similarity">
    <text evidence="4">Belongs to the pescadillo family.</text>
</comment>